<dbReference type="InterPro" id="IPR001841">
    <property type="entry name" value="Znf_RING"/>
</dbReference>
<proteinExistence type="predicted"/>
<keyword evidence="2 4" id="KW-0863">Zinc-finger</keyword>
<dbReference type="SUPFAM" id="SSF57850">
    <property type="entry name" value="RING/U-box"/>
    <property type="match status" value="1"/>
</dbReference>
<dbReference type="CDD" id="cd23767">
    <property type="entry name" value="IQCD"/>
    <property type="match status" value="1"/>
</dbReference>
<dbReference type="Pfam" id="PF13639">
    <property type="entry name" value="zf-RING_2"/>
    <property type="match status" value="1"/>
</dbReference>
<dbReference type="InterPro" id="IPR000048">
    <property type="entry name" value="IQ_motif_EF-hand-BS"/>
</dbReference>
<evidence type="ECO:0000256" key="1">
    <source>
        <dbReference type="ARBA" id="ARBA00022723"/>
    </source>
</evidence>
<name>A0A9D3S059_ANGAN</name>
<dbReference type="Pfam" id="PF00612">
    <property type="entry name" value="IQ"/>
    <property type="match status" value="1"/>
</dbReference>
<dbReference type="EMBL" id="JAFIRN010000004">
    <property type="protein sequence ID" value="KAG5850319.1"/>
    <property type="molecule type" value="Genomic_DNA"/>
</dbReference>
<dbReference type="PANTHER" id="PTHR14991:SF0">
    <property type="entry name" value="RING FINGER PROTEIN 32"/>
    <property type="match status" value="1"/>
</dbReference>
<dbReference type="Gene3D" id="1.20.5.190">
    <property type="match status" value="1"/>
</dbReference>
<gene>
    <name evidence="7" type="ORF">ANANG_G00080970</name>
</gene>
<dbReference type="PROSITE" id="PS50089">
    <property type="entry name" value="ZF_RING_2"/>
    <property type="match status" value="1"/>
</dbReference>
<protein>
    <recommendedName>
        <fullName evidence="6">RING-type domain-containing protein</fullName>
    </recommendedName>
</protein>
<dbReference type="PROSITE" id="PS50096">
    <property type="entry name" value="IQ"/>
    <property type="match status" value="1"/>
</dbReference>
<reference evidence="7" key="1">
    <citation type="submission" date="2021-01" db="EMBL/GenBank/DDBJ databases">
        <title>A chromosome-scale assembly of European eel, Anguilla anguilla.</title>
        <authorList>
            <person name="Henkel C."/>
            <person name="Jong-Raadsen S.A."/>
            <person name="Dufour S."/>
            <person name="Weltzien F.-A."/>
            <person name="Palstra A.P."/>
            <person name="Pelster B."/>
            <person name="Spaink H.P."/>
            <person name="Van Den Thillart G.E."/>
            <person name="Jansen H."/>
            <person name="Zahm M."/>
            <person name="Klopp C."/>
            <person name="Cedric C."/>
            <person name="Louis A."/>
            <person name="Berthelot C."/>
            <person name="Parey E."/>
            <person name="Roest Crollius H."/>
            <person name="Montfort J."/>
            <person name="Robinson-Rechavi M."/>
            <person name="Bucao C."/>
            <person name="Bouchez O."/>
            <person name="Gislard M."/>
            <person name="Lluch J."/>
            <person name="Milhes M."/>
            <person name="Lampietro C."/>
            <person name="Lopez Roques C."/>
            <person name="Donnadieu C."/>
            <person name="Braasch I."/>
            <person name="Desvignes T."/>
            <person name="Postlethwait J."/>
            <person name="Bobe J."/>
            <person name="Guiguen Y."/>
            <person name="Dirks R."/>
        </authorList>
    </citation>
    <scope>NUCLEOTIDE SEQUENCE</scope>
    <source>
        <strain evidence="7">Tag_6206</strain>
        <tissue evidence="7">Liver</tissue>
    </source>
</reference>
<evidence type="ECO:0000256" key="3">
    <source>
        <dbReference type="ARBA" id="ARBA00022833"/>
    </source>
</evidence>
<keyword evidence="8" id="KW-1185">Reference proteome</keyword>
<keyword evidence="1" id="KW-0479">Metal-binding</keyword>
<dbReference type="Proteomes" id="UP001044222">
    <property type="component" value="Unassembled WGS sequence"/>
</dbReference>
<evidence type="ECO:0000313" key="7">
    <source>
        <dbReference type="EMBL" id="KAG5850319.1"/>
    </source>
</evidence>
<dbReference type="InterPro" id="IPR042862">
    <property type="entry name" value="RNF32"/>
</dbReference>
<accession>A0A9D3S059</accession>
<dbReference type="PANTHER" id="PTHR14991">
    <property type="entry name" value="RING FINGER PROTEIN 32"/>
    <property type="match status" value="1"/>
</dbReference>
<evidence type="ECO:0000259" key="6">
    <source>
        <dbReference type="PROSITE" id="PS50089"/>
    </source>
</evidence>
<evidence type="ECO:0000256" key="4">
    <source>
        <dbReference type="PROSITE-ProRule" id="PRU00175"/>
    </source>
</evidence>
<dbReference type="GO" id="GO:0008270">
    <property type="term" value="F:zinc ion binding"/>
    <property type="evidence" value="ECO:0007669"/>
    <property type="project" value="UniProtKB-KW"/>
</dbReference>
<dbReference type="CDD" id="cd16677">
    <property type="entry name" value="RING-H2_RNF32_rpt1"/>
    <property type="match status" value="1"/>
</dbReference>
<dbReference type="SMART" id="SM00184">
    <property type="entry name" value="RING"/>
    <property type="match status" value="1"/>
</dbReference>
<evidence type="ECO:0000256" key="2">
    <source>
        <dbReference type="ARBA" id="ARBA00022771"/>
    </source>
</evidence>
<feature type="domain" description="RING-type" evidence="6">
    <location>
        <begin position="124"/>
        <end position="166"/>
    </location>
</feature>
<comment type="caution">
    <text evidence="7">The sequence shown here is derived from an EMBL/GenBank/DDBJ whole genome shotgun (WGS) entry which is preliminary data.</text>
</comment>
<keyword evidence="3" id="KW-0862">Zinc</keyword>
<organism evidence="7 8">
    <name type="scientific">Anguilla anguilla</name>
    <name type="common">European freshwater eel</name>
    <name type="synonym">Muraena anguilla</name>
    <dbReference type="NCBI Taxonomy" id="7936"/>
    <lineage>
        <taxon>Eukaryota</taxon>
        <taxon>Metazoa</taxon>
        <taxon>Chordata</taxon>
        <taxon>Craniata</taxon>
        <taxon>Vertebrata</taxon>
        <taxon>Euteleostomi</taxon>
        <taxon>Actinopterygii</taxon>
        <taxon>Neopterygii</taxon>
        <taxon>Teleostei</taxon>
        <taxon>Anguilliformes</taxon>
        <taxon>Anguillidae</taxon>
        <taxon>Anguilla</taxon>
    </lineage>
</organism>
<evidence type="ECO:0000313" key="8">
    <source>
        <dbReference type="Proteomes" id="UP001044222"/>
    </source>
</evidence>
<feature type="region of interest" description="Disordered" evidence="5">
    <location>
        <begin position="41"/>
        <end position="65"/>
    </location>
</feature>
<sequence>MQCARSKGSDSKFAITAVALQDHISRSLQLHSLSLCDPLSEGYKSSQRKQRPRKPAANNVVRHQSHRWNHGPEEKEYVLDPSPPPMTLAQKLGLADAPPAPLTADEWSRVKSRSVDEGDSSQPCVICREEFRLQPQVLLSCSHVFHRVCLQAFEKFSGRKCCPMCRKEQYQTRVIHDGARLYREKCAVRIQACWRGYVVREWYRQVRKTVPPKDKGLRRKFFEQKFQELSDSFVRSCDTNVEEFLSAIDCELASSRSVFRQLEEQHISETKQEDWEKIQEKAARQEARDCPICLTPCARGREGRRRGGEGCCCSPAPTSSTCAVWRPLRASAWRGRPCVRSAGPSTARDWSDSAPRRCRCCHRTCGTAAARVVRVALPLTASREEERVPSWSSVGA</sequence>
<dbReference type="AlphaFoldDB" id="A0A9D3S059"/>
<dbReference type="Gene3D" id="3.30.40.10">
    <property type="entry name" value="Zinc/RING finger domain, C3HC4 (zinc finger)"/>
    <property type="match status" value="1"/>
</dbReference>
<evidence type="ECO:0000256" key="5">
    <source>
        <dbReference type="SAM" id="MobiDB-lite"/>
    </source>
</evidence>
<dbReference type="SMART" id="SM00015">
    <property type="entry name" value="IQ"/>
    <property type="match status" value="1"/>
</dbReference>
<dbReference type="InterPro" id="IPR013083">
    <property type="entry name" value="Znf_RING/FYVE/PHD"/>
</dbReference>